<reference evidence="2 3" key="1">
    <citation type="submission" date="2017-03" db="EMBL/GenBank/DDBJ databases">
        <title>Sulfur activation and transportation mechanism of thermophilic Archaea Acidianus manzaensis YN-25.</title>
        <authorList>
            <person name="Ma Y."/>
            <person name="Yang Y."/>
            <person name="Xia J."/>
        </authorList>
    </citation>
    <scope>NUCLEOTIDE SEQUENCE [LARGE SCALE GENOMIC DNA]</scope>
    <source>
        <strain evidence="2 3">YN-25</strain>
    </source>
</reference>
<organism evidence="2 3">
    <name type="scientific">Acidianus manzaensis</name>
    <dbReference type="NCBI Taxonomy" id="282676"/>
    <lineage>
        <taxon>Archaea</taxon>
        <taxon>Thermoproteota</taxon>
        <taxon>Thermoprotei</taxon>
        <taxon>Sulfolobales</taxon>
        <taxon>Sulfolobaceae</taxon>
        <taxon>Acidianus</taxon>
    </lineage>
</organism>
<dbReference type="EMBL" id="CP020477">
    <property type="protein sequence ID" value="ARM75038.1"/>
    <property type="molecule type" value="Genomic_DNA"/>
</dbReference>
<dbReference type="Gene3D" id="3.40.50.1000">
    <property type="entry name" value="HAD superfamily/HAD-like"/>
    <property type="match status" value="1"/>
</dbReference>
<dbReference type="Pfam" id="PF00702">
    <property type="entry name" value="Hydrolase"/>
    <property type="match status" value="1"/>
</dbReference>
<dbReference type="InterPro" id="IPR036412">
    <property type="entry name" value="HAD-like_sf"/>
</dbReference>
<gene>
    <name evidence="2" type="ORF">B6F84_02665</name>
</gene>
<dbReference type="NCBIfam" id="TIGR01549">
    <property type="entry name" value="HAD-SF-IA-v1"/>
    <property type="match status" value="1"/>
</dbReference>
<protein>
    <submittedName>
        <fullName evidence="2">2-haloalkanoic acid dehalogenase</fullName>
    </submittedName>
</protein>
<dbReference type="PRINTS" id="PR00413">
    <property type="entry name" value="HADHALOGNASE"/>
</dbReference>
<dbReference type="SFLD" id="SFLDS00003">
    <property type="entry name" value="Haloacid_Dehalogenase"/>
    <property type="match status" value="1"/>
</dbReference>
<dbReference type="Gene3D" id="1.10.150.660">
    <property type="match status" value="1"/>
</dbReference>
<evidence type="ECO:0000313" key="2">
    <source>
        <dbReference type="EMBL" id="ARM75038.1"/>
    </source>
</evidence>
<name>A0A1W6JXN9_9CREN</name>
<proteinExistence type="inferred from homology"/>
<dbReference type="InterPro" id="IPR006439">
    <property type="entry name" value="HAD-SF_hydro_IA"/>
</dbReference>
<dbReference type="GeneID" id="41589786"/>
<dbReference type="RefSeq" id="WP_148690794.1">
    <property type="nucleotide sequence ID" value="NZ_CP020477.1"/>
</dbReference>
<sequence>MAKAIFIDMGETLVKFIPRYDEAVANAIREAGIQVDDKAVFRALMAQMGSNHFPHKEIGGLSNIDFKDLFYRLGKYPDPKIIKKLENNSYLSEKYELYNDAIPFLTEMKKLGLKIILVSNATYKIHDIVKELNLINYLDGIVASCDLGIMKPHPKIFYHAKKIGCNDGIHIGDVYEIDYLGAKRAYLDAILLDRFGFYPEIKENKISNLFDAIDLIKTKLNM</sequence>
<dbReference type="Proteomes" id="UP000193404">
    <property type="component" value="Chromosome"/>
</dbReference>
<dbReference type="KEGG" id="aman:B6F84_02665"/>
<dbReference type="AlphaFoldDB" id="A0A1W6JXN9"/>
<dbReference type="STRING" id="282676.B6F84_02665"/>
<dbReference type="OrthoDB" id="31229at2157"/>
<dbReference type="PANTHER" id="PTHR46191:SF2">
    <property type="entry name" value="HALOACID DEHALOGENASE-LIKE HYDROLASE DOMAIN-CONTAINING PROTEIN 3"/>
    <property type="match status" value="1"/>
</dbReference>
<dbReference type="InterPro" id="IPR051828">
    <property type="entry name" value="HAD-like_hydrolase_domain"/>
</dbReference>
<dbReference type="InterPro" id="IPR023214">
    <property type="entry name" value="HAD_sf"/>
</dbReference>
<dbReference type="PANTHER" id="PTHR46191">
    <property type="match status" value="1"/>
</dbReference>
<dbReference type="SUPFAM" id="SSF56784">
    <property type="entry name" value="HAD-like"/>
    <property type="match status" value="1"/>
</dbReference>
<keyword evidence="3" id="KW-1185">Reference proteome</keyword>
<evidence type="ECO:0000313" key="3">
    <source>
        <dbReference type="Proteomes" id="UP000193404"/>
    </source>
</evidence>
<comment type="similarity">
    <text evidence="1">Belongs to the HAD-like hydrolase superfamily.</text>
</comment>
<accession>A0A1W6JXN9</accession>
<dbReference type="SFLD" id="SFLDG01129">
    <property type="entry name" value="C1.5:_HAD__Beta-PGM__Phosphata"/>
    <property type="match status" value="1"/>
</dbReference>
<evidence type="ECO:0000256" key="1">
    <source>
        <dbReference type="ARBA" id="ARBA00007958"/>
    </source>
</evidence>